<organism evidence="5 6">
    <name type="scientific">Alteraurantiacibacter aestuarii</name>
    <dbReference type="NCBI Taxonomy" id="650004"/>
    <lineage>
        <taxon>Bacteria</taxon>
        <taxon>Pseudomonadati</taxon>
        <taxon>Pseudomonadota</taxon>
        <taxon>Alphaproteobacteria</taxon>
        <taxon>Sphingomonadales</taxon>
        <taxon>Erythrobacteraceae</taxon>
        <taxon>Alteraurantiacibacter</taxon>
    </lineage>
</organism>
<dbReference type="InterPro" id="IPR016032">
    <property type="entry name" value="Sig_transdc_resp-reg_C-effctor"/>
</dbReference>
<dbReference type="PROSITE" id="PS00622">
    <property type="entry name" value="HTH_LUXR_1"/>
    <property type="match status" value="1"/>
</dbReference>
<dbReference type="PANTHER" id="PTHR44688">
    <property type="entry name" value="DNA-BINDING TRANSCRIPTIONAL ACTIVATOR DEVR_DOSR"/>
    <property type="match status" value="1"/>
</dbReference>
<dbReference type="PROSITE" id="PS50043">
    <property type="entry name" value="HTH_LUXR_2"/>
    <property type="match status" value="1"/>
</dbReference>
<protein>
    <recommendedName>
        <fullName evidence="4">HTH luxR-type domain-containing protein</fullName>
    </recommendedName>
</protein>
<evidence type="ECO:0000256" key="1">
    <source>
        <dbReference type="ARBA" id="ARBA00023015"/>
    </source>
</evidence>
<dbReference type="SUPFAM" id="SSF46894">
    <property type="entry name" value="C-terminal effector domain of the bipartite response regulators"/>
    <property type="match status" value="1"/>
</dbReference>
<name>A0A844ZNC7_9SPHN</name>
<evidence type="ECO:0000313" key="6">
    <source>
        <dbReference type="Proteomes" id="UP000435243"/>
    </source>
</evidence>
<accession>A0A844ZNC7</accession>
<dbReference type="Gene3D" id="1.10.10.10">
    <property type="entry name" value="Winged helix-like DNA-binding domain superfamily/Winged helix DNA-binding domain"/>
    <property type="match status" value="1"/>
</dbReference>
<dbReference type="InterPro" id="IPR000792">
    <property type="entry name" value="Tscrpt_reg_LuxR_C"/>
</dbReference>
<dbReference type="Pfam" id="PF03472">
    <property type="entry name" value="Autoind_bind"/>
    <property type="match status" value="1"/>
</dbReference>
<dbReference type="GO" id="GO:0003677">
    <property type="term" value="F:DNA binding"/>
    <property type="evidence" value="ECO:0007669"/>
    <property type="project" value="UniProtKB-KW"/>
</dbReference>
<dbReference type="Pfam" id="PF00196">
    <property type="entry name" value="GerE"/>
    <property type="match status" value="1"/>
</dbReference>
<dbReference type="SMART" id="SM00421">
    <property type="entry name" value="HTH_LUXR"/>
    <property type="match status" value="1"/>
</dbReference>
<sequence length="262" mass="28935">MQLDAEDFPRRLRAVADSPDVVSIRRNTMHALELFGISTAYYVAPITGDARVSRIVTNIGLPWIWERQYRARLHLIDPLPRIAIDRLEAFVWPDQLGDEKLSPKERRYLSIAAKYGLARGVAVACFGPNGRSGFLGAVLSKDAPTPDGIALMRIHSLGQTSIQRYCRLVPRTVTIPALSNRELEVLHWIGQGKSNSVIAELLEISPSSVDVYVRRLFAKLDVSDRTMAAVKALSLGMIISGDYTKMLKDAAQLQPPGGSSLD</sequence>
<reference evidence="5 6" key="1">
    <citation type="submission" date="2019-12" db="EMBL/GenBank/DDBJ databases">
        <title>Genomic-based taxomic classification of the family Erythrobacteraceae.</title>
        <authorList>
            <person name="Xu L."/>
        </authorList>
    </citation>
    <scope>NUCLEOTIDE SEQUENCE [LARGE SCALE GENOMIC DNA]</scope>
    <source>
        <strain evidence="5 6">JCM 16339</strain>
    </source>
</reference>
<dbReference type="AlphaFoldDB" id="A0A844ZNC7"/>
<dbReference type="InterPro" id="IPR036388">
    <property type="entry name" value="WH-like_DNA-bd_sf"/>
</dbReference>
<keyword evidence="1" id="KW-0805">Transcription regulation</keyword>
<dbReference type="CDD" id="cd06170">
    <property type="entry name" value="LuxR_C_like"/>
    <property type="match status" value="1"/>
</dbReference>
<evidence type="ECO:0000313" key="5">
    <source>
        <dbReference type="EMBL" id="MXO89044.1"/>
    </source>
</evidence>
<feature type="domain" description="HTH luxR-type" evidence="4">
    <location>
        <begin position="171"/>
        <end position="236"/>
    </location>
</feature>
<gene>
    <name evidence="5" type="ORF">GRI32_09860</name>
</gene>
<dbReference type="Gene3D" id="3.30.450.80">
    <property type="entry name" value="Transcription factor LuxR-like, autoinducer-binding domain"/>
    <property type="match status" value="1"/>
</dbReference>
<dbReference type="InterPro" id="IPR036693">
    <property type="entry name" value="TF_LuxR_autoind-bd_dom_sf"/>
</dbReference>
<dbReference type="EMBL" id="WTYY01000004">
    <property type="protein sequence ID" value="MXO89044.1"/>
    <property type="molecule type" value="Genomic_DNA"/>
</dbReference>
<comment type="caution">
    <text evidence="5">The sequence shown here is derived from an EMBL/GenBank/DDBJ whole genome shotgun (WGS) entry which is preliminary data.</text>
</comment>
<proteinExistence type="predicted"/>
<dbReference type="Proteomes" id="UP000435243">
    <property type="component" value="Unassembled WGS sequence"/>
</dbReference>
<dbReference type="GO" id="GO:0006355">
    <property type="term" value="P:regulation of DNA-templated transcription"/>
    <property type="evidence" value="ECO:0007669"/>
    <property type="project" value="InterPro"/>
</dbReference>
<dbReference type="PANTHER" id="PTHR44688:SF16">
    <property type="entry name" value="DNA-BINDING TRANSCRIPTIONAL ACTIVATOR DEVR_DOSR"/>
    <property type="match status" value="1"/>
</dbReference>
<dbReference type="PRINTS" id="PR00038">
    <property type="entry name" value="HTHLUXR"/>
</dbReference>
<evidence type="ECO:0000259" key="4">
    <source>
        <dbReference type="PROSITE" id="PS50043"/>
    </source>
</evidence>
<evidence type="ECO:0000256" key="3">
    <source>
        <dbReference type="ARBA" id="ARBA00023163"/>
    </source>
</evidence>
<dbReference type="SUPFAM" id="SSF75516">
    <property type="entry name" value="Pheromone-binding domain of LuxR-like quorum-sensing transcription factors"/>
    <property type="match status" value="1"/>
</dbReference>
<keyword evidence="3" id="KW-0804">Transcription</keyword>
<keyword evidence="2" id="KW-0238">DNA-binding</keyword>
<evidence type="ECO:0000256" key="2">
    <source>
        <dbReference type="ARBA" id="ARBA00023125"/>
    </source>
</evidence>
<dbReference type="InterPro" id="IPR005143">
    <property type="entry name" value="TF_LuxR_autoind-bd_dom"/>
</dbReference>
<keyword evidence="6" id="KW-1185">Reference proteome</keyword>